<reference evidence="19 20" key="1">
    <citation type="journal article" date="2019" name="Int. J. Syst. Evol. Microbiol.">
        <title>The Global Catalogue of Microorganisms (GCM) 10K type strain sequencing project: providing services to taxonomists for standard genome sequencing and annotation.</title>
        <authorList>
            <consortium name="The Broad Institute Genomics Platform"/>
            <consortium name="The Broad Institute Genome Sequencing Center for Infectious Disease"/>
            <person name="Wu L."/>
            <person name="Ma J."/>
        </authorList>
    </citation>
    <scope>NUCLEOTIDE SEQUENCE [LARGE SCALE GENOMIC DNA]</scope>
    <source>
        <strain evidence="19 20">JCM 12662</strain>
    </source>
</reference>
<dbReference type="PANTHER" id="PTHR32282">
    <property type="entry name" value="BINDING PROTEIN TRANSPEPTIDASE, PUTATIVE-RELATED"/>
    <property type="match status" value="1"/>
</dbReference>
<evidence type="ECO:0000256" key="16">
    <source>
        <dbReference type="SAM" id="Phobius"/>
    </source>
</evidence>
<evidence type="ECO:0000256" key="2">
    <source>
        <dbReference type="ARBA" id="ARBA00022645"/>
    </source>
</evidence>
<protein>
    <submittedName>
        <fullName evidence="19">PBP1A family penicillin-binding protein</fullName>
    </submittedName>
</protein>
<keyword evidence="13" id="KW-0961">Cell wall biogenesis/degradation</keyword>
<dbReference type="Pfam" id="PF00912">
    <property type="entry name" value="Transgly"/>
    <property type="match status" value="1"/>
</dbReference>
<keyword evidence="20" id="KW-1185">Reference proteome</keyword>
<dbReference type="Gene3D" id="1.10.3810.10">
    <property type="entry name" value="Biosynthetic peptidoglycan transglycosylase-like"/>
    <property type="match status" value="1"/>
</dbReference>
<dbReference type="SUPFAM" id="SSF56601">
    <property type="entry name" value="beta-lactamase/transpeptidase-like"/>
    <property type="match status" value="1"/>
</dbReference>
<keyword evidence="6 16" id="KW-0812">Transmembrane</keyword>
<dbReference type="InterPro" id="IPR050396">
    <property type="entry name" value="Glycosyltr_51/Transpeptidase"/>
</dbReference>
<evidence type="ECO:0000256" key="3">
    <source>
        <dbReference type="ARBA" id="ARBA00022670"/>
    </source>
</evidence>
<dbReference type="Gene3D" id="3.40.710.10">
    <property type="entry name" value="DD-peptidase/beta-lactamase superfamily"/>
    <property type="match status" value="1"/>
</dbReference>
<accession>A0ABN0XK47</accession>
<feature type="domain" description="Glycosyl transferase family 51" evidence="18">
    <location>
        <begin position="88"/>
        <end position="262"/>
    </location>
</feature>
<keyword evidence="4" id="KW-0328">Glycosyltransferase</keyword>
<evidence type="ECO:0000256" key="14">
    <source>
        <dbReference type="ARBA" id="ARBA00034000"/>
    </source>
</evidence>
<keyword evidence="5" id="KW-0808">Transferase</keyword>
<dbReference type="RefSeq" id="WP_343755840.1">
    <property type="nucleotide sequence ID" value="NZ_BAAACW010000111.1"/>
</dbReference>
<evidence type="ECO:0000256" key="9">
    <source>
        <dbReference type="ARBA" id="ARBA00022984"/>
    </source>
</evidence>
<evidence type="ECO:0000259" key="17">
    <source>
        <dbReference type="Pfam" id="PF00905"/>
    </source>
</evidence>
<evidence type="ECO:0000256" key="5">
    <source>
        <dbReference type="ARBA" id="ARBA00022679"/>
    </source>
</evidence>
<comment type="catalytic activity">
    <reaction evidence="15">
        <text>[GlcNAc-(1-&gt;4)-Mur2Ac(oyl-L-Ala-gamma-D-Glu-L-Lys-D-Ala-D-Ala)](n)-di-trans,octa-cis-undecaprenyl diphosphate + beta-D-GlcNAc-(1-&gt;4)-Mur2Ac(oyl-L-Ala-gamma-D-Glu-L-Lys-D-Ala-D-Ala)-di-trans,octa-cis-undecaprenyl diphosphate = [GlcNAc-(1-&gt;4)-Mur2Ac(oyl-L-Ala-gamma-D-Glu-L-Lys-D-Ala-D-Ala)](n+1)-di-trans,octa-cis-undecaprenyl diphosphate + di-trans,octa-cis-undecaprenyl diphosphate + H(+)</text>
        <dbReference type="Rhea" id="RHEA:23708"/>
        <dbReference type="Rhea" id="RHEA-COMP:9602"/>
        <dbReference type="Rhea" id="RHEA-COMP:9603"/>
        <dbReference type="ChEBI" id="CHEBI:15378"/>
        <dbReference type="ChEBI" id="CHEBI:58405"/>
        <dbReference type="ChEBI" id="CHEBI:60033"/>
        <dbReference type="ChEBI" id="CHEBI:78435"/>
        <dbReference type="EC" id="2.4.99.28"/>
    </reaction>
</comment>
<dbReference type="SUPFAM" id="SSF53955">
    <property type="entry name" value="Lysozyme-like"/>
    <property type="match status" value="1"/>
</dbReference>
<dbReference type="NCBIfam" id="TIGR02074">
    <property type="entry name" value="PBP_1a_fam"/>
    <property type="match status" value="1"/>
</dbReference>
<dbReference type="InterPro" id="IPR036950">
    <property type="entry name" value="PBP_transglycosylase"/>
</dbReference>
<feature type="domain" description="Penicillin-binding protein transpeptidase" evidence="17">
    <location>
        <begin position="361"/>
        <end position="604"/>
    </location>
</feature>
<evidence type="ECO:0000256" key="6">
    <source>
        <dbReference type="ARBA" id="ARBA00022692"/>
    </source>
</evidence>
<keyword evidence="1" id="KW-1003">Cell membrane</keyword>
<evidence type="ECO:0000256" key="8">
    <source>
        <dbReference type="ARBA" id="ARBA00022960"/>
    </source>
</evidence>
<dbReference type="PANTHER" id="PTHR32282:SF32">
    <property type="entry name" value="PENICILLIN-BINDING PROTEIN 2A"/>
    <property type="match status" value="1"/>
</dbReference>
<evidence type="ECO:0000256" key="13">
    <source>
        <dbReference type="ARBA" id="ARBA00023316"/>
    </source>
</evidence>
<dbReference type="EMBL" id="BAAACW010000111">
    <property type="protein sequence ID" value="GAA0366121.1"/>
    <property type="molecule type" value="Genomic_DNA"/>
</dbReference>
<evidence type="ECO:0000256" key="12">
    <source>
        <dbReference type="ARBA" id="ARBA00023268"/>
    </source>
</evidence>
<dbReference type="InterPro" id="IPR001264">
    <property type="entry name" value="Glyco_trans_51"/>
</dbReference>
<dbReference type="InterPro" id="IPR012338">
    <property type="entry name" value="Beta-lactam/transpept-like"/>
</dbReference>
<proteinExistence type="predicted"/>
<evidence type="ECO:0000256" key="4">
    <source>
        <dbReference type="ARBA" id="ARBA00022676"/>
    </source>
</evidence>
<evidence type="ECO:0000256" key="15">
    <source>
        <dbReference type="ARBA" id="ARBA00049902"/>
    </source>
</evidence>
<organism evidence="19 20">
    <name type="scientific">Alkalibacterium iburiense</name>
    <dbReference type="NCBI Taxonomy" id="290589"/>
    <lineage>
        <taxon>Bacteria</taxon>
        <taxon>Bacillati</taxon>
        <taxon>Bacillota</taxon>
        <taxon>Bacilli</taxon>
        <taxon>Lactobacillales</taxon>
        <taxon>Carnobacteriaceae</taxon>
        <taxon>Alkalibacterium</taxon>
    </lineage>
</organism>
<evidence type="ECO:0000259" key="18">
    <source>
        <dbReference type="Pfam" id="PF00912"/>
    </source>
</evidence>
<comment type="caution">
    <text evidence="19">The sequence shown here is derived from an EMBL/GenBank/DDBJ whole genome shotgun (WGS) entry which is preliminary data.</text>
</comment>
<keyword evidence="11 16" id="KW-0472">Membrane</keyword>
<keyword evidence="12" id="KW-0511">Multifunctional enzyme</keyword>
<keyword evidence="2" id="KW-0121">Carboxypeptidase</keyword>
<dbReference type="Gene3D" id="6.20.370.110">
    <property type="match status" value="1"/>
</dbReference>
<keyword evidence="3" id="KW-0645">Protease</keyword>
<evidence type="ECO:0000256" key="10">
    <source>
        <dbReference type="ARBA" id="ARBA00022989"/>
    </source>
</evidence>
<dbReference type="InterPro" id="IPR001460">
    <property type="entry name" value="PCN-bd_Tpept"/>
</dbReference>
<dbReference type="Pfam" id="PF00905">
    <property type="entry name" value="Transpeptidase"/>
    <property type="match status" value="1"/>
</dbReference>
<dbReference type="InterPro" id="IPR023346">
    <property type="entry name" value="Lysozyme-like_dom_sf"/>
</dbReference>
<evidence type="ECO:0000313" key="19">
    <source>
        <dbReference type="EMBL" id="GAA0366121.1"/>
    </source>
</evidence>
<keyword evidence="7" id="KW-0378">Hydrolase</keyword>
<sequence>MNKQNFQAYIRKWFNQFWAFLKPLLSRSWTATRRAWKKYHATKVLVLSVLVVSLVFSIYLAILARSANVNTLRAGLEQSTTIMDENGEEAGTLYAQKGTFVEIEEISPHIVNAVISTEDQRFYEHRGFDPIGIGRAAIGYVVNRGRIVGGGSTITQQLAKNAYLTADQTLMRKFRELFLAIEIEKHYNKDQILEMYLNNSYFGNGVWGVEDASLKYFGKTADEVTVPEAATLSAILKAPSHYNPLDNYERSINRRNVVLSLMSETGVITEEEKSSYQQTGLTLVDNYNSTDGYRYPYYFDAVINEAWNKYGIEEEDLLNNGYTVYTALNQTYQQQMDAAYASNMHIFEKASDGTSAQSASVALNPKTGGVNAVVGGIGDYTFRGFNRATQMKRQPGSVMKPLAVYAPALEAGYEPDSLIKDELLSYGEEEYTPTNLSGQYQGEVPMYEALANSYNAPTVWLLNEIGIRRGIRKAKEFGLSISEEDENLSAIALGGMETGVSPLDIASAYSVFPNEGVRHEPHFITKIVDATGAIIVDNSRVKSKRVLSADVAEEMNSMLLSVYESGTARNNKPAQFQVAGKTGTTQTGKGSGSLDQWIVGYTPDIVITSWMGFDGQLAEDHYLTGYSSQGIGQLLKAVMERILPHTNQTTFLVEEAGQEYVQDNESTFIDQVTEGMEEAGKVIKEGATIIRDKATEWFGQFRNRMNAE</sequence>
<keyword evidence="8" id="KW-0133">Cell shape</keyword>
<comment type="catalytic activity">
    <reaction evidence="14">
        <text>Preferential cleavage: (Ac)2-L-Lys-D-Ala-|-D-Ala. Also transpeptidation of peptidyl-alanyl moieties that are N-acyl substituents of D-alanine.</text>
        <dbReference type="EC" id="3.4.16.4"/>
    </reaction>
</comment>
<dbReference type="Proteomes" id="UP001501166">
    <property type="component" value="Unassembled WGS sequence"/>
</dbReference>
<evidence type="ECO:0000256" key="1">
    <source>
        <dbReference type="ARBA" id="ARBA00022475"/>
    </source>
</evidence>
<feature type="transmembrane region" description="Helical" evidence="16">
    <location>
        <begin position="44"/>
        <end position="64"/>
    </location>
</feature>
<keyword evidence="10 16" id="KW-1133">Transmembrane helix</keyword>
<keyword evidence="9" id="KW-0573">Peptidoglycan synthesis</keyword>
<evidence type="ECO:0000313" key="20">
    <source>
        <dbReference type="Proteomes" id="UP001501166"/>
    </source>
</evidence>
<evidence type="ECO:0000256" key="7">
    <source>
        <dbReference type="ARBA" id="ARBA00022801"/>
    </source>
</evidence>
<name>A0ABN0XK47_9LACT</name>
<evidence type="ECO:0000256" key="11">
    <source>
        <dbReference type="ARBA" id="ARBA00023136"/>
    </source>
</evidence>
<gene>
    <name evidence="19" type="ORF">GCM10008932_17880</name>
</gene>